<dbReference type="UniPathway" id="UPA00659"/>
<dbReference type="OrthoDB" id="4608673at2"/>
<dbReference type="AlphaFoldDB" id="A0A0D8BHC4"/>
<comment type="caution">
    <text evidence="7">The sequence shown here is derived from an EMBL/GenBank/DDBJ whole genome shotgun (WGS) entry which is preliminary data.</text>
</comment>
<sequence length="276" mass="29388">MGHRCFEVDVAGRVAQLVLNRPAALNTLLPEFWREFPDAVARLSDAGDVRALIISSTGRHFCAGMDLSSFEHTDLLPGGDPARANAGRKRLIARMQDAFTALERARMPVLAAVQGGCLGGGLDLITACDLRYATADAFFVVQETNIGITADLGTLQRLPTLIPAGVARELAYTGRRLPAARARELGLVNEVFADHDALLAGVRTVAAEIAERSPLAVWGSKESLLYARDHGVAAGLDQIATWQTGAFQAEEVAEALRGRAGGRAPDYPDLPAVPPL</sequence>
<dbReference type="InterPro" id="IPR014748">
    <property type="entry name" value="Enoyl-CoA_hydra_C"/>
</dbReference>
<evidence type="ECO:0000313" key="8">
    <source>
        <dbReference type="Proteomes" id="UP000032545"/>
    </source>
</evidence>
<name>A0A0D8BHC4_9ACTN</name>
<gene>
    <name evidence="7" type="ORF">FF36_02171</name>
</gene>
<dbReference type="InterPro" id="IPR018376">
    <property type="entry name" value="Enoyl-CoA_hyd/isom_CS"/>
</dbReference>
<keyword evidence="8" id="KW-1185">Reference proteome</keyword>
<dbReference type="GO" id="GO:0051750">
    <property type="term" value="F:delta(3,5)-delta(2,4)-dienoyl-CoA isomerase activity"/>
    <property type="evidence" value="ECO:0007669"/>
    <property type="project" value="TreeGrafter"/>
</dbReference>
<proteinExistence type="inferred from homology"/>
<dbReference type="Gene3D" id="3.90.226.10">
    <property type="entry name" value="2-enoyl-CoA Hydratase, Chain A, domain 1"/>
    <property type="match status" value="1"/>
</dbReference>
<keyword evidence="4" id="KW-0443">Lipid metabolism</keyword>
<dbReference type="InterPro" id="IPR045002">
    <property type="entry name" value="Ech1-like"/>
</dbReference>
<dbReference type="EC" id="4.2.1.17" evidence="7"/>
<dbReference type="GO" id="GO:0006635">
    <property type="term" value="P:fatty acid beta-oxidation"/>
    <property type="evidence" value="ECO:0007669"/>
    <property type="project" value="UniProtKB-UniPathway"/>
</dbReference>
<keyword evidence="7" id="KW-0456">Lyase</keyword>
<keyword evidence="3" id="KW-0276">Fatty acid metabolism</keyword>
<keyword evidence="5" id="KW-0413">Isomerase</keyword>
<dbReference type="PROSITE" id="PS00166">
    <property type="entry name" value="ENOYL_COA_HYDRATASE"/>
    <property type="match status" value="1"/>
</dbReference>
<comment type="pathway">
    <text evidence="1">Lipid metabolism; fatty acid beta-oxidation.</text>
</comment>
<evidence type="ECO:0000256" key="1">
    <source>
        <dbReference type="ARBA" id="ARBA00005005"/>
    </source>
</evidence>
<dbReference type="InterPro" id="IPR001753">
    <property type="entry name" value="Enoyl-CoA_hydra/iso"/>
</dbReference>
<reference evidence="7 8" key="2">
    <citation type="journal article" date="2016" name="Genome Announc.">
        <title>Permanent Draft Genome Sequences for Two Variants of Frankia sp. Strain CpI1, the First Frankia Strain Isolated from Root Nodules of Comptonia peregrina.</title>
        <authorList>
            <person name="Oshone R."/>
            <person name="Hurst S.G.IV."/>
            <person name="Abebe-Akele F."/>
            <person name="Simpson S."/>
            <person name="Morris K."/>
            <person name="Thomas W.K."/>
            <person name="Tisa L.S."/>
        </authorList>
    </citation>
    <scope>NUCLEOTIDE SEQUENCE [LARGE SCALE GENOMIC DNA]</scope>
    <source>
        <strain evidence="8">CpI1-S</strain>
    </source>
</reference>
<dbReference type="PANTHER" id="PTHR43149:SF1">
    <property type="entry name" value="DELTA(3,5)-DELTA(2,4)-DIENOYL-COA ISOMERASE, MITOCHONDRIAL"/>
    <property type="match status" value="1"/>
</dbReference>
<evidence type="ECO:0000256" key="4">
    <source>
        <dbReference type="ARBA" id="ARBA00023098"/>
    </source>
</evidence>
<dbReference type="GO" id="GO:0004300">
    <property type="term" value="F:enoyl-CoA hydratase activity"/>
    <property type="evidence" value="ECO:0007669"/>
    <property type="project" value="UniProtKB-EC"/>
</dbReference>
<evidence type="ECO:0000256" key="6">
    <source>
        <dbReference type="RuleBase" id="RU003707"/>
    </source>
</evidence>
<dbReference type="SUPFAM" id="SSF52096">
    <property type="entry name" value="ClpP/crotonase"/>
    <property type="match status" value="1"/>
</dbReference>
<evidence type="ECO:0000256" key="3">
    <source>
        <dbReference type="ARBA" id="ARBA00022832"/>
    </source>
</evidence>
<comment type="similarity">
    <text evidence="2 6">Belongs to the enoyl-CoA hydratase/isomerase family.</text>
</comment>
<dbReference type="Pfam" id="PF00378">
    <property type="entry name" value="ECH_1"/>
    <property type="match status" value="1"/>
</dbReference>
<dbReference type="PANTHER" id="PTHR43149">
    <property type="entry name" value="ENOYL-COA HYDRATASE"/>
    <property type="match status" value="1"/>
</dbReference>
<evidence type="ECO:0000256" key="5">
    <source>
        <dbReference type="ARBA" id="ARBA00023235"/>
    </source>
</evidence>
<dbReference type="Proteomes" id="UP000032545">
    <property type="component" value="Unassembled WGS sequence"/>
</dbReference>
<evidence type="ECO:0000256" key="2">
    <source>
        <dbReference type="ARBA" id="ARBA00005254"/>
    </source>
</evidence>
<dbReference type="CDD" id="cd06558">
    <property type="entry name" value="crotonase-like"/>
    <property type="match status" value="1"/>
</dbReference>
<dbReference type="InterPro" id="IPR029045">
    <property type="entry name" value="ClpP/crotonase-like_dom_sf"/>
</dbReference>
<evidence type="ECO:0000313" key="7">
    <source>
        <dbReference type="EMBL" id="KJE23465.1"/>
    </source>
</evidence>
<dbReference type="Gene3D" id="1.10.12.10">
    <property type="entry name" value="Lyase 2-enoyl-coa Hydratase, Chain A, domain 2"/>
    <property type="match status" value="1"/>
</dbReference>
<reference evidence="8" key="1">
    <citation type="submission" date="2015-02" db="EMBL/GenBank/DDBJ databases">
        <title>Draft Genome of Frankia sp. CpI1-S.</title>
        <authorList>
            <person name="Oshone R.T."/>
            <person name="Ngom M."/>
            <person name="Ghodhbane-Gtari F."/>
            <person name="Gtari M."/>
            <person name="Morris K."/>
            <person name="Thomas K."/>
            <person name="Sen A."/>
            <person name="Tisa L.S."/>
        </authorList>
    </citation>
    <scope>NUCLEOTIDE SEQUENCE [LARGE SCALE GENOMIC DNA]</scope>
    <source>
        <strain evidence="8">CpI1-S</strain>
    </source>
</reference>
<organism evidence="7 8">
    <name type="scientific">Frankia torreyi</name>
    <dbReference type="NCBI Taxonomy" id="1856"/>
    <lineage>
        <taxon>Bacteria</taxon>
        <taxon>Bacillati</taxon>
        <taxon>Actinomycetota</taxon>
        <taxon>Actinomycetes</taxon>
        <taxon>Frankiales</taxon>
        <taxon>Frankiaceae</taxon>
        <taxon>Frankia</taxon>
    </lineage>
</organism>
<dbReference type="EMBL" id="JYFN01000013">
    <property type="protein sequence ID" value="KJE23465.1"/>
    <property type="molecule type" value="Genomic_DNA"/>
</dbReference>
<accession>A0A0D8BHC4</accession>
<protein>
    <submittedName>
        <fullName evidence="7">Enoyl-CoA hydratase/carnithine racemase</fullName>
        <ecNumber evidence="7">4.2.1.17</ecNumber>
    </submittedName>
</protein>
<dbReference type="PATRIC" id="fig|1502723.3.peg.1131"/>
<dbReference type="RefSeq" id="WP_044884827.1">
    <property type="nucleotide sequence ID" value="NZ_JYFN01000013.1"/>
</dbReference>